<dbReference type="CDD" id="cd01635">
    <property type="entry name" value="Glycosyltransferase_GTB-type"/>
    <property type="match status" value="1"/>
</dbReference>
<feature type="region of interest" description="Disordered" evidence="9">
    <location>
        <begin position="175"/>
        <end position="233"/>
    </location>
</feature>
<dbReference type="CTD" id="79712"/>
<feature type="domain" description="tRNA-queuosine alpha-mannosyltransferase N-terminal" evidence="11">
    <location>
        <begin position="3"/>
        <end position="168"/>
    </location>
</feature>
<dbReference type="InterPro" id="IPR051862">
    <property type="entry name" value="GT-like_domain_containing_1"/>
</dbReference>
<evidence type="ECO:0000256" key="2">
    <source>
        <dbReference type="ARBA" id="ARBA00022676"/>
    </source>
</evidence>
<comment type="catalytic activity">
    <reaction evidence="8">
        <text>queuosine(34) in tRNA(Asp) + GDP-alpha-D-mannose = O-4''-alpha-D-mannosylqueuosine(34) in tRNA(Asp) + GDP + H(+)</text>
        <dbReference type="Rhea" id="RHEA:12885"/>
        <dbReference type="Rhea" id="RHEA-COMP:18572"/>
        <dbReference type="Rhea" id="RHEA-COMP:18581"/>
        <dbReference type="ChEBI" id="CHEBI:15378"/>
        <dbReference type="ChEBI" id="CHEBI:57527"/>
        <dbReference type="ChEBI" id="CHEBI:58189"/>
        <dbReference type="ChEBI" id="CHEBI:194431"/>
        <dbReference type="ChEBI" id="CHEBI:194442"/>
        <dbReference type="EC" id="2.4.1.110"/>
    </reaction>
    <physiologicalReaction direction="left-to-right" evidence="8">
        <dbReference type="Rhea" id="RHEA:12886"/>
    </physiologicalReaction>
</comment>
<evidence type="ECO:0000313" key="15">
    <source>
        <dbReference type="RefSeq" id="XP_032821422.1"/>
    </source>
</evidence>
<dbReference type="Proteomes" id="UP001318040">
    <property type="component" value="Chromosome 34"/>
</dbReference>
<sequence>MAVLLIEPFYGGSHRQLMDLLAQELGTGCSLHTMPAKKWPWRARTSALYLSQTIPASHSYRVLFASSVLNIAEVVALRPDLATLHKVLYFHENQLVYPVRSARERDFQYGYNQVLSCLTADVVVFNSRFNMESFLGSISGFMNAIPDHRPRDLEAAIRPKCRVLHFPIRFPPSNSRFFQGEPDDAFGSTESTTEADIHSPRQGDPDWTGPAVNDEKIPCAASGPSLPPSPRRARGAQPLHILWPHRWEHDKNPELFFETLFKLKEAGCSFRVSVLGEAYSVAPCVFEEARRRLADEILHWGFQASREDYYEVLAAADVAISTAKHEFFGVAMLEAAHCGCYPLCPDALVYPEIFPAQCLFRTPAQLLKQLRYLCARPASLRQRSVKMDTTPFSWVTLRPQYLSLLTAPAGLATDGRQVDSASPSE</sequence>
<comment type="function">
    <text evidence="7">Glycosyltransferase that specifically catalyzes mannosylation of cytoplasmic tRNA(Asp) modified with queuosine at position 34 (queuosine(34)). Mannosylates the cyclopentene moiety of queuosine(34) in tRNA(Asp) to form mannosyl-queuosine(34). Mannosylation of queuosine(34) in tRNA(Asp) is required to slow-down elongation at cognate codons, GAC and GAU, thereby regulating protein translation.</text>
</comment>
<dbReference type="EC" id="2.4.1.110" evidence="4"/>
<evidence type="ECO:0000313" key="12">
    <source>
        <dbReference type="Proteomes" id="UP001318040"/>
    </source>
</evidence>
<dbReference type="RefSeq" id="XP_032821421.1">
    <property type="nucleotide sequence ID" value="XM_032965530.1"/>
</dbReference>
<dbReference type="SUPFAM" id="SSF53756">
    <property type="entry name" value="UDP-Glycosyltransferase/glycogen phosphorylase"/>
    <property type="match status" value="1"/>
</dbReference>
<evidence type="ECO:0000256" key="4">
    <source>
        <dbReference type="ARBA" id="ARBA00044517"/>
    </source>
</evidence>
<dbReference type="KEGG" id="pmrn:116948642"/>
<dbReference type="InterPro" id="IPR001296">
    <property type="entry name" value="Glyco_trans_1"/>
</dbReference>
<dbReference type="Pfam" id="PF00534">
    <property type="entry name" value="Glycos_transf_1"/>
    <property type="match status" value="1"/>
</dbReference>
<evidence type="ECO:0000256" key="6">
    <source>
        <dbReference type="ARBA" id="ARBA00044567"/>
    </source>
</evidence>
<evidence type="ECO:0000256" key="7">
    <source>
        <dbReference type="ARBA" id="ARBA00045402"/>
    </source>
</evidence>
<organism evidence="12 14">
    <name type="scientific">Petromyzon marinus</name>
    <name type="common">Sea lamprey</name>
    <dbReference type="NCBI Taxonomy" id="7757"/>
    <lineage>
        <taxon>Eukaryota</taxon>
        <taxon>Metazoa</taxon>
        <taxon>Chordata</taxon>
        <taxon>Craniata</taxon>
        <taxon>Vertebrata</taxon>
        <taxon>Cyclostomata</taxon>
        <taxon>Hyperoartia</taxon>
        <taxon>Petromyzontiformes</taxon>
        <taxon>Petromyzontidae</taxon>
        <taxon>Petromyzon</taxon>
    </lineage>
</organism>
<feature type="compositionally biased region" description="Basic and acidic residues" evidence="9">
    <location>
        <begin position="195"/>
        <end position="204"/>
    </location>
</feature>
<evidence type="ECO:0000313" key="13">
    <source>
        <dbReference type="RefSeq" id="XP_032821420.1"/>
    </source>
</evidence>
<evidence type="ECO:0000259" key="10">
    <source>
        <dbReference type="Pfam" id="PF00534"/>
    </source>
</evidence>
<dbReference type="PANTHER" id="PTHR13615:SF3">
    <property type="entry name" value="GLYCOSYLTRANSFERASE-LIKE DOMAIN-CONTAINING PROTEIN 1"/>
    <property type="match status" value="1"/>
</dbReference>
<comment type="similarity">
    <text evidence="1">Belongs to the glycosyltransferase group 1 family. Glycosyltransferase 4 subfamily.</text>
</comment>
<name>A0AAJ7X4X9_PETMA</name>
<dbReference type="GeneID" id="116948642"/>
<keyword evidence="2" id="KW-0328">Glycosyltransferase</keyword>
<dbReference type="RefSeq" id="XP_032821420.1">
    <property type="nucleotide sequence ID" value="XM_032965529.1"/>
</dbReference>
<reference evidence="13 14" key="1">
    <citation type="submission" date="2025-04" db="UniProtKB">
        <authorList>
            <consortium name="RefSeq"/>
        </authorList>
    </citation>
    <scope>IDENTIFICATION</scope>
    <source>
        <tissue evidence="13 14">Sperm</tissue>
    </source>
</reference>
<protein>
    <recommendedName>
        <fullName evidence="5">tRNA-queuosine alpha-mannosyltransferase</fullName>
        <ecNumber evidence="4">2.4.1.110</ecNumber>
    </recommendedName>
    <alternativeName>
        <fullName evidence="6">Glycosyltransferase-like domain-containing protein 1</fullName>
    </alternativeName>
</protein>
<accession>A0AAJ7X4X9</accession>
<keyword evidence="12" id="KW-1185">Reference proteome</keyword>
<dbReference type="Gene3D" id="3.40.50.2000">
    <property type="entry name" value="Glycogen Phosphorylase B"/>
    <property type="match status" value="1"/>
</dbReference>
<proteinExistence type="inferred from homology"/>
<evidence type="ECO:0000256" key="9">
    <source>
        <dbReference type="SAM" id="MobiDB-lite"/>
    </source>
</evidence>
<dbReference type="AlphaFoldDB" id="A0AAJ7X4X9"/>
<keyword evidence="3" id="KW-0808">Transferase</keyword>
<dbReference type="Pfam" id="PF12038">
    <property type="entry name" value="QTMAN_N"/>
    <property type="match status" value="1"/>
</dbReference>
<gene>
    <name evidence="13 14 15" type="primary">GTDC1</name>
</gene>
<evidence type="ECO:0000256" key="8">
    <source>
        <dbReference type="ARBA" id="ARBA00048439"/>
    </source>
</evidence>
<evidence type="ECO:0000259" key="11">
    <source>
        <dbReference type="Pfam" id="PF12038"/>
    </source>
</evidence>
<feature type="domain" description="Glycosyl transferase family 1" evidence="10">
    <location>
        <begin position="241"/>
        <end position="354"/>
    </location>
</feature>
<dbReference type="GO" id="GO:0016438">
    <property type="term" value="F:tRNA-queuosine(34) beta-mannosyltransferase activity"/>
    <property type="evidence" value="ECO:0007669"/>
    <property type="project" value="UniProtKB-EC"/>
</dbReference>
<dbReference type="InterPro" id="IPR022701">
    <property type="entry name" value="QTMAN_N"/>
</dbReference>
<dbReference type="RefSeq" id="XP_032821422.1">
    <property type="nucleotide sequence ID" value="XM_032965531.1"/>
</dbReference>
<dbReference type="PANTHER" id="PTHR13615">
    <property type="entry name" value="GLYCOSYLTRANSFERASE-LIKE 1"/>
    <property type="match status" value="1"/>
</dbReference>
<evidence type="ECO:0000256" key="1">
    <source>
        <dbReference type="ARBA" id="ARBA00009481"/>
    </source>
</evidence>
<evidence type="ECO:0000256" key="5">
    <source>
        <dbReference type="ARBA" id="ARBA00044539"/>
    </source>
</evidence>
<evidence type="ECO:0000313" key="14">
    <source>
        <dbReference type="RefSeq" id="XP_032821421.1"/>
    </source>
</evidence>
<evidence type="ECO:0000256" key="3">
    <source>
        <dbReference type="ARBA" id="ARBA00022679"/>
    </source>
</evidence>